<evidence type="ECO:0000259" key="3">
    <source>
        <dbReference type="Pfam" id="PF17289"/>
    </source>
</evidence>
<name>A0A062U9B0_9PROT</name>
<dbReference type="PATRIC" id="fig|1280946.3.peg.2823"/>
<keyword evidence="5" id="KW-1185">Reference proteome</keyword>
<evidence type="ECO:0000256" key="2">
    <source>
        <dbReference type="SAM" id="MobiDB-lite"/>
    </source>
</evidence>
<evidence type="ECO:0000256" key="1">
    <source>
        <dbReference type="ARBA" id="ARBA00022612"/>
    </source>
</evidence>
<dbReference type="InterPro" id="IPR035421">
    <property type="entry name" value="Terminase_6C"/>
</dbReference>
<feature type="compositionally biased region" description="Basic residues" evidence="2">
    <location>
        <begin position="476"/>
        <end position="485"/>
    </location>
</feature>
<keyword evidence="1" id="KW-1188">Viral release from host cell</keyword>
<dbReference type="RefSeq" id="WP_051601552.1">
    <property type="nucleotide sequence ID" value="NZ_AWFF01000060.1"/>
</dbReference>
<dbReference type="OrthoDB" id="9771580at2"/>
<dbReference type="NCBIfam" id="TIGR01630">
    <property type="entry name" value="psiM2_ORF9"/>
    <property type="match status" value="1"/>
</dbReference>
<comment type="caution">
    <text evidence="4">The sequence shown here is derived from an EMBL/GenBank/DDBJ whole genome shotgun (WGS) entry which is preliminary data.</text>
</comment>
<dbReference type="InterPro" id="IPR027417">
    <property type="entry name" value="P-loop_NTPase"/>
</dbReference>
<dbReference type="InterPro" id="IPR006517">
    <property type="entry name" value="Phage_terminase_lsu-like_C"/>
</dbReference>
<dbReference type="AlphaFoldDB" id="A0A062U9B0"/>
<proteinExistence type="predicted"/>
<feature type="domain" description="Terminase large subunit gp17-like C-terminal" evidence="3">
    <location>
        <begin position="311"/>
        <end position="453"/>
    </location>
</feature>
<evidence type="ECO:0000313" key="5">
    <source>
        <dbReference type="Proteomes" id="UP000027037"/>
    </source>
</evidence>
<sequence>MTDADLICALQRQSLFHFVHRVFLELNPGGEFIPNWHVRAISIALEDVYSGRTKRLLITVPPRHLKSICGTIAFPAWVLARAPETRIMVASHSQALTNEHSRHFRQIIEAHWYRRLYSQMRINPRVDRSDEVATTRGGTRVAVSRGSSATGRGADILIVDDLNRASDTVSATDRETASTFFRETLVSRLNDKETGAIIVLQQRVHEDDIPGILINQGGYRHIDLPAIAREAGTFDLGFGEVHHRSVGDLLMPQREPRETLENIRSEMGPAAFNAQYLQDPVLPGANAVRWEWLGQYDVAPERNRFQYIVQSWDTGFSAASNSDFSVCLTFGYLNDNWYLLDMYRRQRDFPDLVSDARHLISRWVPDRVLIENAASGKPLFQELRNQSKMREIFALSTPKDTKEERLRAQTQRLSEGLIKVPAEAHWLASFRQELLGFPNARNDDVVDALTQALKFMSSPRGRNLNARDPRTGRQQMSRRRDIKRR</sequence>
<feature type="region of interest" description="Disordered" evidence="2">
    <location>
        <begin position="457"/>
        <end position="485"/>
    </location>
</feature>
<dbReference type="Pfam" id="PF17289">
    <property type="entry name" value="Terminase_6C"/>
    <property type="match status" value="1"/>
</dbReference>
<organism evidence="4 5">
    <name type="scientific">Hyphomonas beringensis</name>
    <dbReference type="NCBI Taxonomy" id="1280946"/>
    <lineage>
        <taxon>Bacteria</taxon>
        <taxon>Pseudomonadati</taxon>
        <taxon>Pseudomonadota</taxon>
        <taxon>Alphaproteobacteria</taxon>
        <taxon>Hyphomonadales</taxon>
        <taxon>Hyphomonadaceae</taxon>
        <taxon>Hyphomonas</taxon>
    </lineage>
</organism>
<dbReference type="Gene3D" id="3.30.420.240">
    <property type="match status" value="1"/>
</dbReference>
<dbReference type="Proteomes" id="UP000027037">
    <property type="component" value="Unassembled WGS sequence"/>
</dbReference>
<dbReference type="eggNOG" id="COG5410">
    <property type="taxonomic scope" value="Bacteria"/>
</dbReference>
<dbReference type="eggNOG" id="COG5362">
    <property type="taxonomic scope" value="Bacteria"/>
</dbReference>
<dbReference type="EMBL" id="AWFF01000060">
    <property type="protein sequence ID" value="KCZ53159.1"/>
    <property type="molecule type" value="Genomic_DNA"/>
</dbReference>
<accession>A0A062U9B0</accession>
<dbReference type="Gene3D" id="3.40.50.300">
    <property type="entry name" value="P-loop containing nucleotide triphosphate hydrolases"/>
    <property type="match status" value="1"/>
</dbReference>
<protein>
    <recommendedName>
        <fullName evidence="3">Terminase large subunit gp17-like C-terminal domain-containing protein</fullName>
    </recommendedName>
</protein>
<gene>
    <name evidence="4" type="ORF">HY29_17710</name>
</gene>
<dbReference type="STRING" id="1280946.HY29_17710"/>
<evidence type="ECO:0000313" key="4">
    <source>
        <dbReference type="EMBL" id="KCZ53159.1"/>
    </source>
</evidence>
<reference evidence="4 5" key="1">
    <citation type="journal article" date="2014" name="Antonie Van Leeuwenhoek">
        <title>Hyphomonas beringensis sp. nov. and Hyphomonas chukchiensis sp. nov., isolated from surface seawater of the Bering Sea and Chukchi Sea.</title>
        <authorList>
            <person name="Li C."/>
            <person name="Lai Q."/>
            <person name="Li G."/>
            <person name="Dong C."/>
            <person name="Wang J."/>
            <person name="Liao Y."/>
            <person name="Shao Z."/>
        </authorList>
    </citation>
    <scope>NUCLEOTIDE SEQUENCE [LARGE SCALE GENOMIC DNA]</scope>
    <source>
        <strain evidence="4 5">25B14_1</strain>
    </source>
</reference>